<dbReference type="OrthoDB" id="7177610at2"/>
<sequence length="496" mass="53428">MFDPGFDDFVAVDEAPMRSNPREKPVAAYLLWGDGVRRLPDTPVDGWVHVAARGQKGWVRQDDLGGESLLEIYFIDVGQGDGILVKTPDFRHVMIDGGLPRASQFTNKSGADFVDWKFFRDYGSNVIALDMLIASHNDYDHFGGLSDLLDVDSIGELDARTITVETFAHAGLSWWRREPSGRTLGDIAADDQGNRHFTQLIDDRASAQQATGGSAHHPQLQGSWSQFIARALAARTAAGAPVPFVRLGRSTGMLPGFDAGDVKVAVLGPVDGMLNGAPTLPVLDSDSKSTNGNSVLLRIDYGKARILLTGDLNRQSQALILDAVGTDALACDVAKACHHGSEDISMAFLEAVHAAATVISSGDGEGHDHPRPRIVAASGLTGFVEITNDQIVTPLVYSTELARSVTIAEPVSLDIAVPGTAPLALDTLDLRYARIAARERKVIGSRTYERRLSGTKLVGRLIYGLVNVRTDGKRILCATMNEADGSWSLKSFKARF</sequence>
<dbReference type="Gene3D" id="3.60.15.10">
    <property type="entry name" value="Ribonuclease Z/Hydroxyacylglutathione hydrolase-like"/>
    <property type="match status" value="1"/>
</dbReference>
<dbReference type="InterPro" id="IPR052159">
    <property type="entry name" value="Competence_DNA_uptake"/>
</dbReference>
<dbReference type="RefSeq" id="WP_127689296.1">
    <property type="nucleotide sequence ID" value="NZ_RZUL01000001.1"/>
</dbReference>
<protein>
    <recommendedName>
        <fullName evidence="3">MBL fold metallo-hydrolase</fullName>
    </recommendedName>
</protein>
<dbReference type="Proteomes" id="UP000282977">
    <property type="component" value="Unassembled WGS sequence"/>
</dbReference>
<comment type="caution">
    <text evidence="1">The sequence shown here is derived from an EMBL/GenBank/DDBJ whole genome shotgun (WGS) entry which is preliminary data.</text>
</comment>
<organism evidence="1 2">
    <name type="scientific">Sphingobium algorifonticola</name>
    <dbReference type="NCBI Taxonomy" id="2008318"/>
    <lineage>
        <taxon>Bacteria</taxon>
        <taxon>Pseudomonadati</taxon>
        <taxon>Pseudomonadota</taxon>
        <taxon>Alphaproteobacteria</taxon>
        <taxon>Sphingomonadales</taxon>
        <taxon>Sphingomonadaceae</taxon>
        <taxon>Sphingobium</taxon>
    </lineage>
</organism>
<dbReference type="InterPro" id="IPR036866">
    <property type="entry name" value="RibonucZ/Hydroxyglut_hydro"/>
</dbReference>
<keyword evidence="2" id="KW-1185">Reference proteome</keyword>
<evidence type="ECO:0000313" key="2">
    <source>
        <dbReference type="Proteomes" id="UP000282977"/>
    </source>
</evidence>
<evidence type="ECO:0000313" key="1">
    <source>
        <dbReference type="EMBL" id="RVT43756.1"/>
    </source>
</evidence>
<proteinExistence type="predicted"/>
<dbReference type="PANTHER" id="PTHR30619">
    <property type="entry name" value="DNA INTERNALIZATION/COMPETENCE PROTEIN COMEC/REC2"/>
    <property type="match status" value="1"/>
</dbReference>
<dbReference type="SUPFAM" id="SSF56281">
    <property type="entry name" value="Metallo-hydrolase/oxidoreductase"/>
    <property type="match status" value="1"/>
</dbReference>
<dbReference type="PANTHER" id="PTHR30619:SF1">
    <property type="entry name" value="RECOMBINATION PROTEIN 2"/>
    <property type="match status" value="1"/>
</dbReference>
<name>A0A437JCW4_9SPHN</name>
<gene>
    <name evidence="1" type="ORF">ENE74_03920</name>
</gene>
<dbReference type="EMBL" id="RZUL01000001">
    <property type="protein sequence ID" value="RVT43756.1"/>
    <property type="molecule type" value="Genomic_DNA"/>
</dbReference>
<accession>A0A437JCW4</accession>
<evidence type="ECO:0008006" key="3">
    <source>
        <dbReference type="Google" id="ProtNLM"/>
    </source>
</evidence>
<dbReference type="AlphaFoldDB" id="A0A437JCW4"/>
<reference evidence="1 2" key="1">
    <citation type="submission" date="2019-01" db="EMBL/GenBank/DDBJ databases">
        <authorList>
            <person name="Chen W.-M."/>
        </authorList>
    </citation>
    <scope>NUCLEOTIDE SEQUENCE [LARGE SCALE GENOMIC DNA]</scope>
    <source>
        <strain evidence="1 2">TLA-22</strain>
    </source>
</reference>